<feature type="non-terminal residue" evidence="2">
    <location>
        <position position="1"/>
    </location>
</feature>
<comment type="caution">
    <text evidence="2">The sequence shown here is derived from an EMBL/GenBank/DDBJ whole genome shotgun (WGS) entry which is preliminary data.</text>
</comment>
<sequence length="73" mass="8145">EPGDKNSSSSKSGNFKGTNERKNEESVKPGTTHTDISKLVTEKVVEQSEKKQKTPEDKTAKMPSAYMEEKKDE</sequence>
<evidence type="ECO:0000313" key="3">
    <source>
        <dbReference type="Proteomes" id="UP001432027"/>
    </source>
</evidence>
<organism evidence="2 3">
    <name type="scientific">Pristionchus entomophagus</name>
    <dbReference type="NCBI Taxonomy" id="358040"/>
    <lineage>
        <taxon>Eukaryota</taxon>
        <taxon>Metazoa</taxon>
        <taxon>Ecdysozoa</taxon>
        <taxon>Nematoda</taxon>
        <taxon>Chromadorea</taxon>
        <taxon>Rhabditida</taxon>
        <taxon>Rhabditina</taxon>
        <taxon>Diplogasteromorpha</taxon>
        <taxon>Diplogasteroidea</taxon>
        <taxon>Neodiplogasteridae</taxon>
        <taxon>Pristionchus</taxon>
    </lineage>
</organism>
<evidence type="ECO:0000256" key="1">
    <source>
        <dbReference type="SAM" id="MobiDB-lite"/>
    </source>
</evidence>
<accession>A0AAV5SEL7</accession>
<feature type="compositionally biased region" description="Basic and acidic residues" evidence="1">
    <location>
        <begin position="40"/>
        <end position="60"/>
    </location>
</feature>
<keyword evidence="3" id="KW-1185">Reference proteome</keyword>
<dbReference type="AlphaFoldDB" id="A0AAV5SEL7"/>
<feature type="compositionally biased region" description="Low complexity" evidence="1">
    <location>
        <begin position="1"/>
        <end position="17"/>
    </location>
</feature>
<proteinExistence type="predicted"/>
<name>A0AAV5SEL7_9BILA</name>
<protein>
    <submittedName>
        <fullName evidence="2">Uncharacterized protein</fullName>
    </submittedName>
</protein>
<feature type="region of interest" description="Disordered" evidence="1">
    <location>
        <begin position="1"/>
        <end position="73"/>
    </location>
</feature>
<dbReference type="EMBL" id="BTSX01000001">
    <property type="protein sequence ID" value="GMS81305.1"/>
    <property type="molecule type" value="Genomic_DNA"/>
</dbReference>
<dbReference type="Proteomes" id="UP001432027">
    <property type="component" value="Unassembled WGS sequence"/>
</dbReference>
<evidence type="ECO:0000313" key="2">
    <source>
        <dbReference type="EMBL" id="GMS81305.1"/>
    </source>
</evidence>
<gene>
    <name evidence="2" type="ORF">PENTCL1PPCAC_3480</name>
</gene>
<feature type="non-terminal residue" evidence="2">
    <location>
        <position position="73"/>
    </location>
</feature>
<feature type="compositionally biased region" description="Basic and acidic residues" evidence="1">
    <location>
        <begin position="18"/>
        <end position="27"/>
    </location>
</feature>
<reference evidence="2" key="1">
    <citation type="submission" date="2023-10" db="EMBL/GenBank/DDBJ databases">
        <title>Genome assembly of Pristionchus species.</title>
        <authorList>
            <person name="Yoshida K."/>
            <person name="Sommer R.J."/>
        </authorList>
    </citation>
    <scope>NUCLEOTIDE SEQUENCE</scope>
    <source>
        <strain evidence="2">RS0144</strain>
    </source>
</reference>